<feature type="domain" description="PLD phosphodiesterase" evidence="1">
    <location>
        <begin position="153"/>
        <end position="180"/>
    </location>
</feature>
<organism evidence="2 3">
    <name type="scientific">Paenibacillus planticolens</name>
    <dbReference type="NCBI Taxonomy" id="2654976"/>
    <lineage>
        <taxon>Bacteria</taxon>
        <taxon>Bacillati</taxon>
        <taxon>Bacillota</taxon>
        <taxon>Bacilli</taxon>
        <taxon>Bacillales</taxon>
        <taxon>Paenibacillaceae</taxon>
        <taxon>Paenibacillus</taxon>
    </lineage>
</organism>
<dbReference type="CDD" id="cd09112">
    <property type="entry name" value="PLDc_CLS_2"/>
    <property type="match status" value="1"/>
</dbReference>
<dbReference type="PROSITE" id="PS50035">
    <property type="entry name" value="PLD"/>
    <property type="match status" value="2"/>
</dbReference>
<evidence type="ECO:0000259" key="1">
    <source>
        <dbReference type="PROSITE" id="PS50035"/>
    </source>
</evidence>
<dbReference type="PANTHER" id="PTHR21248:SF7">
    <property type="entry name" value="MINOR CARDIOLIPIN SYNTHASE CLSB"/>
    <property type="match status" value="1"/>
</dbReference>
<name>A0ABX1ZEQ2_9BACL</name>
<feature type="domain" description="PLD phosphodiesterase" evidence="1">
    <location>
        <begin position="322"/>
        <end position="349"/>
    </location>
</feature>
<dbReference type="Gene3D" id="3.30.870.10">
    <property type="entry name" value="Endonuclease Chain A"/>
    <property type="match status" value="2"/>
</dbReference>
<evidence type="ECO:0000313" key="3">
    <source>
        <dbReference type="Proteomes" id="UP000618579"/>
    </source>
</evidence>
<evidence type="ECO:0000313" key="2">
    <source>
        <dbReference type="EMBL" id="NOU98565.1"/>
    </source>
</evidence>
<dbReference type="InterPro" id="IPR001736">
    <property type="entry name" value="PLipase_D/transphosphatidylase"/>
</dbReference>
<dbReference type="Pfam" id="PF13091">
    <property type="entry name" value="PLDc_2"/>
    <property type="match status" value="2"/>
</dbReference>
<dbReference type="SMART" id="SM00155">
    <property type="entry name" value="PLDc"/>
    <property type="match status" value="2"/>
</dbReference>
<protein>
    <submittedName>
        <fullName evidence="2">Cardiolipin synthase</fullName>
    </submittedName>
</protein>
<keyword evidence="3" id="KW-1185">Reference proteome</keyword>
<proteinExistence type="predicted"/>
<gene>
    <name evidence="2" type="ORF">GC097_00805</name>
</gene>
<sequence>MPSPDNSNHKKGEFCVKKVLFAALLLFLLIGWVYLDIEIGVKEAATAKQTPFLYADFQMYNEGQDFYDSLFSDIQKSKEYIYIHFFIIRNDEISNKFLGLLEDKAKQGVEVKLSTDRMGSFLFKKSMRERLRKAGVQFTFSGKPTLPHLFYTLQNRNHRRIIVIDGTTAYIGGFNMGKQHLNQDKRLGHWEDYHFRISGDGAQEMERQFLLDWKNNTGDSFPVHTRFLKNGNTRYEYLFTDGKGLAERYQDWIMKASHSIVIASPYFIPGKKMEDELLEARKRGVSIKILVPLTSDFPLIKQAAYPYLRELLKHGAEIYVYQNGFFHGKVMSIDGKHVMTGTPNFDTRTFYLNKESVCSIYDGPIIAEIQKKLEDDFRISMRVSDTYFDKLNIWERLLERTISIVSFYL</sequence>
<comment type="caution">
    <text evidence="2">The sequence shown here is derived from an EMBL/GenBank/DDBJ whole genome shotgun (WGS) entry which is preliminary data.</text>
</comment>
<dbReference type="SUPFAM" id="SSF56024">
    <property type="entry name" value="Phospholipase D/nuclease"/>
    <property type="match status" value="2"/>
</dbReference>
<dbReference type="PANTHER" id="PTHR21248">
    <property type="entry name" value="CARDIOLIPIN SYNTHASE"/>
    <property type="match status" value="1"/>
</dbReference>
<dbReference type="CDD" id="cd09110">
    <property type="entry name" value="PLDc_CLS_1"/>
    <property type="match status" value="1"/>
</dbReference>
<accession>A0ABX1ZEQ2</accession>
<dbReference type="InterPro" id="IPR025202">
    <property type="entry name" value="PLD-like_dom"/>
</dbReference>
<reference evidence="2 3" key="1">
    <citation type="submission" date="2019-10" db="EMBL/GenBank/DDBJ databases">
        <title>Description of Paenibacillus pedi sp. nov.</title>
        <authorList>
            <person name="Carlier A."/>
            <person name="Qi S."/>
        </authorList>
    </citation>
    <scope>NUCLEOTIDE SEQUENCE [LARGE SCALE GENOMIC DNA]</scope>
    <source>
        <strain evidence="2 3">LMG 31457</strain>
    </source>
</reference>
<dbReference type="EMBL" id="WHNZ01000007">
    <property type="protein sequence ID" value="NOU98565.1"/>
    <property type="molecule type" value="Genomic_DNA"/>
</dbReference>
<dbReference type="Proteomes" id="UP000618579">
    <property type="component" value="Unassembled WGS sequence"/>
</dbReference>